<dbReference type="InterPro" id="IPR018201">
    <property type="entry name" value="Ketoacyl_synth_AS"/>
</dbReference>
<dbReference type="Pfam" id="PF00109">
    <property type="entry name" value="ketoacyl-synt"/>
    <property type="match status" value="2"/>
</dbReference>
<keyword evidence="5" id="KW-0596">Phosphopantetheine</keyword>
<dbReference type="Gene3D" id="3.40.50.720">
    <property type="entry name" value="NAD(P)-binding Rossmann-like Domain"/>
    <property type="match status" value="1"/>
</dbReference>
<dbReference type="InterPro" id="IPR049552">
    <property type="entry name" value="PKS_DH_N"/>
</dbReference>
<keyword evidence="16" id="KW-1185">Reference proteome</keyword>
<dbReference type="Gene3D" id="3.40.640.10">
    <property type="entry name" value="Type I PLP-dependent aspartate aminotransferase-like (Major domain)"/>
    <property type="match status" value="1"/>
</dbReference>
<comment type="subcellular location">
    <subcellularLocation>
        <location evidence="2">Cytoplasm</location>
    </subcellularLocation>
</comment>
<dbReference type="PROSITE" id="PS52019">
    <property type="entry name" value="PKS_MFAS_DH"/>
    <property type="match status" value="2"/>
</dbReference>
<dbReference type="InterPro" id="IPR024320">
    <property type="entry name" value="LPG_synthase_C"/>
</dbReference>
<feature type="domain" description="PKS/mFAS DH" evidence="14">
    <location>
        <begin position="3108"/>
        <end position="3378"/>
    </location>
</feature>
<keyword evidence="10" id="KW-0663">Pyridoxal phosphate</keyword>
<dbReference type="PANTHER" id="PTHR43775:SF37">
    <property type="entry name" value="SI:DKEY-61P9.11"/>
    <property type="match status" value="1"/>
</dbReference>
<dbReference type="InterPro" id="IPR054514">
    <property type="entry name" value="RhiE-like_linker"/>
</dbReference>
<dbReference type="InterPro" id="IPR013968">
    <property type="entry name" value="PKS_KR"/>
</dbReference>
<dbReference type="Gene3D" id="3.40.47.10">
    <property type="match status" value="2"/>
</dbReference>
<dbReference type="SMART" id="SM00822">
    <property type="entry name" value="PKS_KR"/>
    <property type="match status" value="1"/>
</dbReference>
<dbReference type="Gene3D" id="1.10.1240.100">
    <property type="match status" value="2"/>
</dbReference>
<dbReference type="SUPFAM" id="SSF51735">
    <property type="entry name" value="NAD(P)-binding Rossmann-fold domains"/>
    <property type="match status" value="2"/>
</dbReference>
<sequence length="3416" mass="364885">MLNQEMLQELTESYLKSLLADVSAASSADFDASAPFAELGIDSFRVLKMIKALEADFGTLPKTLLFEYFSVGALAGYFVERHPAVLNARFGQAHRRSDQSGPVAAVAAAPASPPLATPARPVAAAAVPLRLLEEDLPRYPALQAQVNALFERHKNEGCVSRGTRNIAPNLFVGSTRNGYFNYCRSNDLILVYAYTGPADYFAELAAEMHRYCSGHGFQLNLFLDEVPGLIDGVPFSATPFGALQRVLDIGAFSLDGGPMRRLRYQVAKFEKAGTCRTQEYHCGSDAKVDHAIAEVIDRWCAGKTMVNPLIHLVRQEILAGALHVQHRIFLTYLDDVLQNVILVSQMCASLNGYLMDLEFYGQDMPLGGLEFAIVNIIKALAAEGCAMLSLGGTYGCRLASSPHADPGIDRLLDDLHRQQIFNDEGNLQFKNKFRPENRIIYLCRPVGSGKADNVVDIIMSIADPAKAQTPDTANHNAAEVLGRADVVAPGAVAAAAAPVVGTPRGRALAKVGFDPFDLPAGEVEHDLKTDSWAQLAAAPFVAAQMAHLRTQLQQGVDVEQCLAAVFPFRHFVLTDAGRSAEQLFCQAWPRKGVVLQNLLFPTGLYHQIDQGYTPHELPHPALLRADAQEPCRAGLDEAALRDYLAGHAAQVAFVCIELSDNAAGGLPVPVAHLQAVKALLAPHGIALVLDATRVLENAQYLVEHAPEYAGRTLWQAATDLLGCADVVIASLAKDFCIDKGGLIATNDEALLRRLQALQQQHGGGLNVIEKKLVALALQQRRQIETRVVRRMRAVESLWRALSEAGVPVVSPAGGHCVVIDAKRLPPFRDLEQPAASFVAWLYLNTGIRAGLHSVGMQKQSPLDGQVRLAVPMGLKEDEIDAIARRLVAALRMPRDIPELRLAGVPGQTRYALLRYHAATAVDASTAGDCNVPHAATGQLPAPQPAAQPVPVTAPAGARGDIAIVGMAGRYPKAADMASFWENLKAGRDCVGELPPARLAARVDTGFSRSYRGGFLDDVDRFDSLFFNISPREAEVLDPQERLFLEVAWEALEDAGYYPESLAGEGAPRNVGVFVGAVWAMYQIAGVEAKLTGREANPNSFLWSIANRVSYWMNLTGPSMTVDTACSSSLTALYLACEAIHNGDACSALVGGVNLDLHQHKFDINHAGGALSDDGVCRSFGAGANGYVAGEGVGALFIKPLAQALQDKDQIYGVIKSAVVNHGGRASGYTVPNPKAQGELIAAALARAGVDARTIGYIEAHGTGTELGDPIEIAGLTQAFERDAVAPQSCPVGSVKTNIGHLEAAAGVVGVSKVLLQMKHHTLVPSLHSAQRNAHIDFAASPFQVQQQLAPWHGKDIDGVRHPLRAGISSFGAGGANAHVVIEQHAAVPDPAAAALAPAGALVFPLSARSDGQLRAMAGRLRAHLAADAGQRLVDVAFTLQHGRKSFDHRLALVCASRAALIAGLDAFLAGREEADVLVGHAKEADGLARLLNRQEKAQFVELLCASRDPHKLARLWIDGLLPDCSGFCEQGRRVSLPTYPFADKRHWIGASGGAIALTPATARLHPLIDSNESTFQRQLFRKAFSRQEFFLRDHVVSGIPTLPGTAYLDLARKAGELATGRTVRTLRNITWVSPLAVADAPVHVQIELTPLADAVAFEVSGEEAGARRVYAQGKLLYEDGQAAPAAPEYVDLAAIRARAAKTLSGKDAYPLFEAVGLSYGPSFQLLQEVCTGKDEVLGLLRLPESRAADFDEFVLHPCLFDAAMQAGVAGQLGDTDGQMKVPYSIGEVELLHPLTRTCYSYVTKAPGGQGGVSREQVTLVDETGKVLARIRDSVGVPLSNVHDKRPPVVPAAPEDAFAELYYGHAWHALPLAAQPDEARPLLIFGSDPALQQACARRGIASVLVLPGEGFAQLDQDCYRIDPGQRQDYALLFDALAQRGFAVEQVCYGWPEPGTPDDAATLSHMLERGVYAFFFFCQALIVHKPAGRTRLLYLYRATPEAPQPQHEAINGFARSLRLENPRIDCKALALPPTLAPDEALALALAELHPDAQHESTVRYDAGVRYVRVLERLPVEAARQSARPGVALRQRGVYLITGGAGGLGLIFAEFLAGQCDARLVLTGRSALSAEQQRRLQALEAGGAQVLYLRADIARAEDVQRVLGEAKARFGRLDGIVHAAGVLRDAFLRNKTREDMAAVFAPKLFGAFHLDRQTRADDLDFFVTFSSLAAIGGNTGQCDYAFANHYLDSFAVARQRLVAAGRRSGHTLSLNWSLWAEGGMQLDEQTELFFRNRLGIRPLSTAFGLAAFARWLASPLPQVAVLEGVQAKIEQAWGIARDTAPVASPSPAPAAGDGDLSAAVTAALSQIVMTLLKLDAADLALDSILLDLGFDSIGLTTFANAINDRYQLEVNPILFFEYPSIRAVAGVLATQHADAVRRVHEVAAAAPAIAPVPVAAPGAMPGAIDKRRAVVAPQPAPGGDFSRERRFADMPIAIVGIAGRMPQSDDLETFWDHLSHARNLVTEIPRDRWRWEDYDGNPIKEVNKSNSRWGGFMTGIDRFDPLFFGITPREAEMMDPQQRLFIETVWHAIEDAGHRVSDLSGTRTGVFVGVSAKDYVDVLAENESTLDGFSASGNSHSILANRISFLLNLRGPSAPLDTACSSSLIALHRAIESIHTGSCDMAIVGGVQVMLTPVGHISLSSAGMLSTDGRCKTFDKDANGYVRGEGSGAILIKPLDRAQQDGNPIYAVVRATAENHGGRVTMLTAPNPKAQAELLLEAYDKAQIDPATVGYIECHGTGTSLGDPIEIQALKKSFSDLYRKHGRAAPTVPHCGLSSVKTNIGHLEPAAGIASLLKVLLAIKHRQIPALLHFETLNPYIDLEGSPFYIAARTTAWAAPVGADGAPLPRRAGVSSFGWGGANAHVVLEEYLAPATAASPAGPQLVLLSARSGERLKDYAAALLAHLDTHDAPLADLAYTLQVGRDPMEERLALVAGSRDQLGDQLRAFVDGAALAPGVHRGRVARYRRNEQGLSTLAAGEAAGAAQLEGWLATGDLVALAQAWVDGVDPDWQRLQRTAASPRRLSLPGYPFARDRHWIATRAKAARPGTAAALHPLVHANVSTLGQQRYASVFSGREWFLTDHHGTLPAMACVEMARAATALAQPAAEGMVPELRQLVWSAPPAPVPGIPFGIDLRAGRDGAVLFEIQGGTTPYCAGSVHWLPSPAPRRLDVAQLKALMAYGALDAAQSAALLAKAAPRGPLLHTVIALYRGYRQSLAQLALPAGHAGDDGHVLHPALLDGALQSAAALAASLQPHGGTPEPATLGAARVLAPCNGPMYAWVRPAYEAASDALTLDVDLMDAQGAVCVQLKALGFAGSSAPAAASGDEFTALLDAAYQGQVAGAAPGSDEFARILEDLEATL</sequence>
<name>A0ABY6DP34_9NEIS</name>
<dbReference type="InterPro" id="IPR020807">
    <property type="entry name" value="PKS_DH"/>
</dbReference>
<reference evidence="15" key="1">
    <citation type="submission" date="2022-10" db="EMBL/GenBank/DDBJ databases">
        <title>Chitiniphilus purpureus sp. nov., a novel chitin-degrading bacterium isolated from crawfish pond sediment.</title>
        <authorList>
            <person name="Li K."/>
        </authorList>
    </citation>
    <scope>NUCLEOTIDE SEQUENCE</scope>
    <source>
        <strain evidence="15">CD1</strain>
    </source>
</reference>
<dbReference type="PROSITE" id="PS00606">
    <property type="entry name" value="KS3_1"/>
    <property type="match status" value="2"/>
</dbReference>
<dbReference type="InterPro" id="IPR020841">
    <property type="entry name" value="PKS_Beta-ketoAc_synthase_dom"/>
</dbReference>
<dbReference type="PANTHER" id="PTHR43775">
    <property type="entry name" value="FATTY ACID SYNTHASE"/>
    <property type="match status" value="1"/>
</dbReference>
<feature type="domain" description="Carrier" evidence="12">
    <location>
        <begin position="6"/>
        <end position="82"/>
    </location>
</feature>
<comment type="pathway">
    <text evidence="3">Antibiotic biosynthesis.</text>
</comment>
<evidence type="ECO:0000256" key="10">
    <source>
        <dbReference type="ARBA" id="ARBA00022898"/>
    </source>
</evidence>
<keyword evidence="9" id="KW-0677">Repeat</keyword>
<dbReference type="CDD" id="cd00833">
    <property type="entry name" value="PKS"/>
    <property type="match status" value="2"/>
</dbReference>
<dbReference type="Gene3D" id="1.10.1200.10">
    <property type="entry name" value="ACP-like"/>
    <property type="match status" value="2"/>
</dbReference>
<evidence type="ECO:0000256" key="11">
    <source>
        <dbReference type="PROSITE-ProRule" id="PRU01363"/>
    </source>
</evidence>
<dbReference type="Pfam" id="PF08659">
    <property type="entry name" value="KR"/>
    <property type="match status" value="1"/>
</dbReference>
<comment type="cofactor">
    <cofactor evidence="1">
        <name>pyridoxal 5'-phosphate</name>
        <dbReference type="ChEBI" id="CHEBI:597326"/>
    </cofactor>
</comment>
<evidence type="ECO:0000313" key="15">
    <source>
        <dbReference type="EMBL" id="UXY16137.1"/>
    </source>
</evidence>
<dbReference type="InterPro" id="IPR049900">
    <property type="entry name" value="PKS_mFAS_DH"/>
</dbReference>
<dbReference type="InterPro" id="IPR036736">
    <property type="entry name" value="ACP-like_sf"/>
</dbReference>
<keyword evidence="7" id="KW-0597">Phosphoprotein</keyword>
<dbReference type="Pfam" id="PF01212">
    <property type="entry name" value="Beta_elim_lyase"/>
    <property type="match status" value="1"/>
</dbReference>
<dbReference type="SMART" id="SM00825">
    <property type="entry name" value="PKS_KS"/>
    <property type="match status" value="2"/>
</dbReference>
<evidence type="ECO:0000256" key="8">
    <source>
        <dbReference type="ARBA" id="ARBA00022679"/>
    </source>
</evidence>
<dbReference type="InterPro" id="IPR057326">
    <property type="entry name" value="KR_dom"/>
</dbReference>
<protein>
    <submittedName>
        <fullName evidence="15">SDR family NAD(P)-dependent oxidoreductase</fullName>
    </submittedName>
</protein>
<keyword evidence="6" id="KW-0963">Cytoplasm</keyword>
<accession>A0ABY6DP34</accession>
<dbReference type="SMART" id="SM01294">
    <property type="entry name" value="PKS_PP_betabranch"/>
    <property type="match status" value="1"/>
</dbReference>
<dbReference type="InterPro" id="IPR015421">
    <property type="entry name" value="PyrdxlP-dep_Trfase_major"/>
</dbReference>
<feature type="region of interest" description="C-terminal hotdog fold" evidence="11">
    <location>
        <begin position="1700"/>
        <end position="1844"/>
    </location>
</feature>
<feature type="active site" description="Proton donor; for dehydratase activity" evidence="11">
    <location>
        <position position="1761"/>
    </location>
</feature>
<evidence type="ECO:0000313" key="16">
    <source>
        <dbReference type="Proteomes" id="UP001061302"/>
    </source>
</evidence>
<dbReference type="InterPro" id="IPR014031">
    <property type="entry name" value="Ketoacyl_synth_C"/>
</dbReference>
<dbReference type="InterPro" id="IPR042104">
    <property type="entry name" value="PKS_dehydratase_sf"/>
</dbReference>
<feature type="domain" description="PKS/mFAS DH" evidence="14">
    <location>
        <begin position="1565"/>
        <end position="1844"/>
    </location>
</feature>
<feature type="region of interest" description="C-terminal hotdog fold" evidence="11">
    <location>
        <begin position="3234"/>
        <end position="3378"/>
    </location>
</feature>
<keyword evidence="8" id="KW-0808">Transferase</keyword>
<feature type="active site" description="Proton acceptor; for dehydratase activity" evidence="11">
    <location>
        <position position="1594"/>
    </location>
</feature>
<dbReference type="Pfam" id="PF09924">
    <property type="entry name" value="LPG_synthase_C"/>
    <property type="match status" value="1"/>
</dbReference>
<evidence type="ECO:0000256" key="2">
    <source>
        <dbReference type="ARBA" id="ARBA00004496"/>
    </source>
</evidence>
<evidence type="ECO:0000256" key="9">
    <source>
        <dbReference type="ARBA" id="ARBA00022737"/>
    </source>
</evidence>
<dbReference type="Gene3D" id="3.90.1150.10">
    <property type="entry name" value="Aspartate Aminotransferase, domain 1"/>
    <property type="match status" value="1"/>
</dbReference>
<dbReference type="PROSITE" id="PS52004">
    <property type="entry name" value="KS3_2"/>
    <property type="match status" value="2"/>
</dbReference>
<dbReference type="Pfam" id="PF21089">
    <property type="entry name" value="PKS_DH_N"/>
    <property type="match status" value="2"/>
</dbReference>
<gene>
    <name evidence="15" type="ORF">N8I74_03720</name>
</gene>
<evidence type="ECO:0000256" key="6">
    <source>
        <dbReference type="ARBA" id="ARBA00022490"/>
    </source>
</evidence>
<dbReference type="Proteomes" id="UP001061302">
    <property type="component" value="Chromosome"/>
</dbReference>
<dbReference type="SMART" id="SM00823">
    <property type="entry name" value="PKS_PP"/>
    <property type="match status" value="2"/>
</dbReference>
<dbReference type="Pfam" id="PF02801">
    <property type="entry name" value="Ketoacyl-synt_C"/>
    <property type="match status" value="2"/>
</dbReference>
<evidence type="ECO:0000256" key="1">
    <source>
        <dbReference type="ARBA" id="ARBA00001933"/>
    </source>
</evidence>
<evidence type="ECO:0000256" key="4">
    <source>
        <dbReference type="ARBA" id="ARBA00011881"/>
    </source>
</evidence>
<feature type="domain" description="Carrier" evidence="12">
    <location>
        <begin position="2355"/>
        <end position="2429"/>
    </location>
</feature>
<dbReference type="InterPro" id="IPR049490">
    <property type="entry name" value="C883_1060-like_KR_N"/>
</dbReference>
<feature type="active site" description="Proton donor; for dehydratase activity" evidence="11">
    <location>
        <position position="3294"/>
    </location>
</feature>
<dbReference type="CDD" id="cd08953">
    <property type="entry name" value="KR_2_SDR_x"/>
    <property type="match status" value="1"/>
</dbReference>
<dbReference type="Pfam" id="PF14765">
    <property type="entry name" value="PS-DH"/>
    <property type="match status" value="2"/>
</dbReference>
<dbReference type="SUPFAM" id="SSF47336">
    <property type="entry name" value="ACP-like"/>
    <property type="match status" value="2"/>
</dbReference>
<dbReference type="InterPro" id="IPR015424">
    <property type="entry name" value="PyrdxlP-dep_Trfase"/>
</dbReference>
<comment type="subunit">
    <text evidence="4">Homotetramer.</text>
</comment>
<dbReference type="InterPro" id="IPR036291">
    <property type="entry name" value="NAD(P)-bd_dom_sf"/>
</dbReference>
<dbReference type="Pfam" id="PF00550">
    <property type="entry name" value="PP-binding"/>
    <property type="match status" value="2"/>
</dbReference>
<dbReference type="InterPro" id="IPR015422">
    <property type="entry name" value="PyrdxlP-dep_Trfase_small"/>
</dbReference>
<evidence type="ECO:0000256" key="3">
    <source>
        <dbReference type="ARBA" id="ARBA00004792"/>
    </source>
</evidence>
<proteinExistence type="predicted"/>
<feature type="region of interest" description="N-terminal hotdog fold" evidence="11">
    <location>
        <begin position="1565"/>
        <end position="1682"/>
    </location>
</feature>
<dbReference type="Gene3D" id="3.10.129.110">
    <property type="entry name" value="Polyketide synthase dehydratase"/>
    <property type="match status" value="2"/>
</dbReference>
<dbReference type="InterPro" id="IPR009081">
    <property type="entry name" value="PP-bd_ACP"/>
</dbReference>
<dbReference type="SUPFAM" id="SSF53383">
    <property type="entry name" value="PLP-dependent transferases"/>
    <property type="match status" value="1"/>
</dbReference>
<evidence type="ECO:0000256" key="5">
    <source>
        <dbReference type="ARBA" id="ARBA00022450"/>
    </source>
</evidence>
<organism evidence="15 16">
    <name type="scientific">Chitiniphilus purpureus</name>
    <dbReference type="NCBI Taxonomy" id="2981137"/>
    <lineage>
        <taxon>Bacteria</taxon>
        <taxon>Pseudomonadati</taxon>
        <taxon>Pseudomonadota</taxon>
        <taxon>Betaproteobacteria</taxon>
        <taxon>Neisseriales</taxon>
        <taxon>Chitinibacteraceae</taxon>
        <taxon>Chitiniphilus</taxon>
    </lineage>
</organism>
<dbReference type="Pfam" id="PF22336">
    <property type="entry name" value="RhiE-like_linker"/>
    <property type="match status" value="2"/>
</dbReference>
<feature type="domain" description="Ketosynthase family 3 (KS3)" evidence="13">
    <location>
        <begin position="958"/>
        <end position="1383"/>
    </location>
</feature>
<evidence type="ECO:0000256" key="7">
    <source>
        <dbReference type="ARBA" id="ARBA00022553"/>
    </source>
</evidence>
<dbReference type="SUPFAM" id="SSF53901">
    <property type="entry name" value="Thiolase-like"/>
    <property type="match status" value="2"/>
</dbReference>
<dbReference type="InterPro" id="IPR016039">
    <property type="entry name" value="Thiolase-like"/>
</dbReference>
<dbReference type="PROSITE" id="PS50075">
    <property type="entry name" value="CARRIER"/>
    <property type="match status" value="2"/>
</dbReference>
<dbReference type="EMBL" id="CP106753">
    <property type="protein sequence ID" value="UXY16137.1"/>
    <property type="molecule type" value="Genomic_DNA"/>
</dbReference>
<evidence type="ECO:0000259" key="14">
    <source>
        <dbReference type="PROSITE" id="PS52019"/>
    </source>
</evidence>
<dbReference type="SMART" id="SM00826">
    <property type="entry name" value="PKS_DH"/>
    <property type="match status" value="1"/>
</dbReference>
<dbReference type="RefSeq" id="WP_263125578.1">
    <property type="nucleotide sequence ID" value="NZ_CP106753.1"/>
</dbReference>
<feature type="domain" description="Ketosynthase family 3 (KS3)" evidence="13">
    <location>
        <begin position="2486"/>
        <end position="2923"/>
    </location>
</feature>
<evidence type="ECO:0000259" key="12">
    <source>
        <dbReference type="PROSITE" id="PS50075"/>
    </source>
</evidence>
<evidence type="ECO:0000259" key="13">
    <source>
        <dbReference type="PROSITE" id="PS52004"/>
    </source>
</evidence>
<dbReference type="InterPro" id="IPR001597">
    <property type="entry name" value="ArAA_b-elim_lyase/Thr_aldolase"/>
</dbReference>
<feature type="active site" description="Proton acceptor; for dehydratase activity" evidence="11">
    <location>
        <position position="3137"/>
    </location>
</feature>
<dbReference type="InterPro" id="IPR049551">
    <property type="entry name" value="PKS_DH_C"/>
</dbReference>
<dbReference type="Pfam" id="PF21394">
    <property type="entry name" value="Beta-ketacyl_N"/>
    <property type="match status" value="1"/>
</dbReference>
<dbReference type="InterPro" id="IPR050091">
    <property type="entry name" value="PKS_NRPS_Biosynth_Enz"/>
</dbReference>
<dbReference type="InterPro" id="IPR020806">
    <property type="entry name" value="PKS_PP-bd"/>
</dbReference>
<feature type="region of interest" description="N-terminal hotdog fold" evidence="11">
    <location>
        <begin position="3108"/>
        <end position="3220"/>
    </location>
</feature>
<dbReference type="InterPro" id="IPR014030">
    <property type="entry name" value="Ketoacyl_synth_N"/>
</dbReference>